<sequence length="128" mass="14055">MGNNGGKHHDQNGAPSPYAVATNRLHVDRDKLPAAIALFKQARDEMDELLSESGRNIQMRPMAADRVSTRVAEVLNHKGMGGTNSALGTMQQFHTQLKNIVTKLEATLAHYHRLEANNRDGIRSGTNV</sequence>
<evidence type="ECO:0000313" key="1">
    <source>
        <dbReference type="EMBL" id="MFB9906072.1"/>
    </source>
</evidence>
<gene>
    <name evidence="1" type="ORF">ACFFQA_19215</name>
</gene>
<accession>A0ABV5ZYT3</accession>
<proteinExistence type="predicted"/>
<keyword evidence="2" id="KW-1185">Reference proteome</keyword>
<evidence type="ECO:0008006" key="3">
    <source>
        <dbReference type="Google" id="ProtNLM"/>
    </source>
</evidence>
<organism evidence="1 2">
    <name type="scientific">Allokutzneria oryzae</name>
    <dbReference type="NCBI Taxonomy" id="1378989"/>
    <lineage>
        <taxon>Bacteria</taxon>
        <taxon>Bacillati</taxon>
        <taxon>Actinomycetota</taxon>
        <taxon>Actinomycetes</taxon>
        <taxon>Pseudonocardiales</taxon>
        <taxon>Pseudonocardiaceae</taxon>
        <taxon>Allokutzneria</taxon>
    </lineage>
</organism>
<dbReference type="EMBL" id="JBHLZU010000018">
    <property type="protein sequence ID" value="MFB9906072.1"/>
    <property type="molecule type" value="Genomic_DNA"/>
</dbReference>
<name>A0ABV5ZYT3_9PSEU</name>
<reference evidence="1 2" key="1">
    <citation type="submission" date="2024-09" db="EMBL/GenBank/DDBJ databases">
        <authorList>
            <person name="Sun Q."/>
            <person name="Mori K."/>
        </authorList>
    </citation>
    <scope>NUCLEOTIDE SEQUENCE [LARGE SCALE GENOMIC DNA]</scope>
    <source>
        <strain evidence="1 2">TBRC 7907</strain>
    </source>
</reference>
<dbReference type="RefSeq" id="WP_377853768.1">
    <property type="nucleotide sequence ID" value="NZ_JBHLZU010000018.1"/>
</dbReference>
<dbReference type="Proteomes" id="UP001589693">
    <property type="component" value="Unassembled WGS sequence"/>
</dbReference>
<comment type="caution">
    <text evidence="1">The sequence shown here is derived from an EMBL/GenBank/DDBJ whole genome shotgun (WGS) entry which is preliminary data.</text>
</comment>
<protein>
    <recommendedName>
        <fullName evidence="3">PE domain-containing protein</fullName>
    </recommendedName>
</protein>
<evidence type="ECO:0000313" key="2">
    <source>
        <dbReference type="Proteomes" id="UP001589693"/>
    </source>
</evidence>